<comment type="similarity">
    <text evidence="1">Belongs to the NAD(P)-dependent epimerase/dehydratase family.</text>
</comment>
<dbReference type="Pfam" id="PF01370">
    <property type="entry name" value="Epimerase"/>
    <property type="match status" value="1"/>
</dbReference>
<name>A0A3B0UIQ1_9ZZZZ</name>
<dbReference type="SUPFAM" id="SSF51735">
    <property type="entry name" value="NAD(P)-binding Rossmann-fold domains"/>
    <property type="match status" value="1"/>
</dbReference>
<organism evidence="3">
    <name type="scientific">hydrothermal vent metagenome</name>
    <dbReference type="NCBI Taxonomy" id="652676"/>
    <lineage>
        <taxon>unclassified sequences</taxon>
        <taxon>metagenomes</taxon>
        <taxon>ecological metagenomes</taxon>
    </lineage>
</organism>
<accession>A0A3B0UIQ1</accession>
<evidence type="ECO:0000256" key="1">
    <source>
        <dbReference type="ARBA" id="ARBA00007637"/>
    </source>
</evidence>
<protein>
    <submittedName>
        <fullName evidence="3">NAD-dependent epimerase/dehydratase</fullName>
    </submittedName>
</protein>
<dbReference type="InterPro" id="IPR001509">
    <property type="entry name" value="Epimerase_deHydtase"/>
</dbReference>
<evidence type="ECO:0000259" key="2">
    <source>
        <dbReference type="Pfam" id="PF01370"/>
    </source>
</evidence>
<dbReference type="PANTHER" id="PTHR43000">
    <property type="entry name" value="DTDP-D-GLUCOSE 4,6-DEHYDRATASE-RELATED"/>
    <property type="match status" value="1"/>
</dbReference>
<dbReference type="Gene3D" id="3.40.50.720">
    <property type="entry name" value="NAD(P)-binding Rossmann-like Domain"/>
    <property type="match status" value="1"/>
</dbReference>
<gene>
    <name evidence="3" type="ORF">MNBD_BACTEROID07-1324</name>
</gene>
<evidence type="ECO:0000313" key="3">
    <source>
        <dbReference type="EMBL" id="VAW28990.1"/>
    </source>
</evidence>
<proteinExistence type="inferred from homology"/>
<dbReference type="AlphaFoldDB" id="A0A3B0UIQ1"/>
<sequence>MKIHLVSGGCGFVGRNVVKRLLKTTEDKIFVVDDLSIGRHPKEWLENFTSKPFKDLEIIGEDERLYFWKGDFRNFLFYQRENPHYLQEKYNLDFDHFNDVFHFAAIVGGRLKIDGDPMMVGLDLSIDAEFFYWITRHKPDRVLYPSSSAAYPTSLQNVEGALALKEGDIDFNKNLGTPDMTYGWTKLTGEFLAQIAARYYGISIVCIRPFSGYGEDQETSYPVPAIALRAAKKENPFEVWGSGKQGRDFVHIDDIIDFIQILMDKVHDGSAYNIGSGKLTSFLELIDVFTSFAGYHPTIKPLLDKPVGVQSRYGDPTLVREKFGWTPKISLEEGMRRVYEAALKKL</sequence>
<dbReference type="EMBL" id="UOET01000305">
    <property type="protein sequence ID" value="VAW28990.1"/>
    <property type="molecule type" value="Genomic_DNA"/>
</dbReference>
<reference evidence="3" key="1">
    <citation type="submission" date="2018-06" db="EMBL/GenBank/DDBJ databases">
        <authorList>
            <person name="Zhirakovskaya E."/>
        </authorList>
    </citation>
    <scope>NUCLEOTIDE SEQUENCE</scope>
</reference>
<dbReference type="Gene3D" id="3.90.25.10">
    <property type="entry name" value="UDP-galactose 4-epimerase, domain 1"/>
    <property type="match status" value="1"/>
</dbReference>
<dbReference type="InterPro" id="IPR036291">
    <property type="entry name" value="NAD(P)-bd_dom_sf"/>
</dbReference>
<feature type="domain" description="NAD-dependent epimerase/dehydratase" evidence="2">
    <location>
        <begin position="5"/>
        <end position="275"/>
    </location>
</feature>